<keyword evidence="1" id="KW-1133">Transmembrane helix</keyword>
<evidence type="ECO:0000313" key="3">
    <source>
        <dbReference type="Proteomes" id="UP001215143"/>
    </source>
</evidence>
<name>A0ABY7W4J8_9BACI</name>
<feature type="transmembrane region" description="Helical" evidence="1">
    <location>
        <begin position="169"/>
        <end position="190"/>
    </location>
</feature>
<protein>
    <submittedName>
        <fullName evidence="2">Uncharacterized protein</fullName>
    </submittedName>
</protein>
<proteinExistence type="predicted"/>
<evidence type="ECO:0000256" key="1">
    <source>
        <dbReference type="SAM" id="Phobius"/>
    </source>
</evidence>
<feature type="transmembrane region" description="Helical" evidence="1">
    <location>
        <begin position="127"/>
        <end position="148"/>
    </location>
</feature>
<dbReference type="RefSeq" id="WP_186370741.1">
    <property type="nucleotide sequence ID" value="NZ_CP117834.1"/>
</dbReference>
<dbReference type="EMBL" id="CP117834">
    <property type="protein sequence ID" value="WDF02534.1"/>
    <property type="molecule type" value="Genomic_DNA"/>
</dbReference>
<reference evidence="2 3" key="1">
    <citation type="submission" date="2023-02" db="EMBL/GenBank/DDBJ databases">
        <authorList>
            <person name="Liu G."/>
        </authorList>
    </citation>
    <scope>NUCLEOTIDE SEQUENCE [LARGE SCALE GENOMIC DNA]</scope>
    <source>
        <strain evidence="2 3">DSM 23008</strain>
    </source>
</reference>
<sequence>MNVQRFYYGMILLLVFIGLALQASLLLWIGGLLTLPMLVYSFFRSNRLFQGMGLAFLSGGALFVPFSNVSLQDIPPLFSNNLTLVVFVAIVPLMQAAIETLHYDKQVQTWLFKGATTNGKLHTRSLLTTYGFVPFMNLSVLPLLQHTLKEKLTAITKKERDVLISQTTLRGYALALVWMPMEIMVVTAIGLTGESYFSLIPYLLLLSVLMTFVEIGKRAMRQNERLSIVFQEEGGRSKWSLISAVIVFLILVMALGEWLDLSFILTVVLLIPLFSLAWTSMLGKGRAFLKEGLFSLGKQLQTGIHPFIVLFVSLGWFTGMLNQTEVLRYVQEPLYQLGEQPVLLLAIIPLSFYLLAMIGIHPIASMVLVHEVIGPILMPIMPIPLTVMYIVSALATFTMSPYGIIVTMTARHTEQNPYRIMMTNVPFALLFAAISISIMLLFY</sequence>
<evidence type="ECO:0000313" key="2">
    <source>
        <dbReference type="EMBL" id="WDF02534.1"/>
    </source>
</evidence>
<feature type="transmembrane region" description="Helical" evidence="1">
    <location>
        <begin position="261"/>
        <end position="282"/>
    </location>
</feature>
<feature type="transmembrane region" description="Helical" evidence="1">
    <location>
        <begin position="425"/>
        <end position="442"/>
    </location>
</feature>
<keyword evidence="3" id="KW-1185">Reference proteome</keyword>
<feature type="transmembrane region" description="Helical" evidence="1">
    <location>
        <begin position="342"/>
        <end position="369"/>
    </location>
</feature>
<organism evidence="2 3">
    <name type="scientific">Shouchella hunanensis</name>
    <dbReference type="NCBI Taxonomy" id="766894"/>
    <lineage>
        <taxon>Bacteria</taxon>
        <taxon>Bacillati</taxon>
        <taxon>Bacillota</taxon>
        <taxon>Bacilli</taxon>
        <taxon>Bacillales</taxon>
        <taxon>Bacillaceae</taxon>
        <taxon>Shouchella</taxon>
    </lineage>
</organism>
<feature type="transmembrane region" description="Helical" evidence="1">
    <location>
        <begin position="78"/>
        <end position="98"/>
    </location>
</feature>
<keyword evidence="1" id="KW-0812">Transmembrane</keyword>
<feature type="transmembrane region" description="Helical" evidence="1">
    <location>
        <begin position="48"/>
        <end position="66"/>
    </location>
</feature>
<keyword evidence="1" id="KW-0472">Membrane</keyword>
<dbReference type="Proteomes" id="UP001215143">
    <property type="component" value="Chromosome"/>
</dbReference>
<feature type="transmembrane region" description="Helical" evidence="1">
    <location>
        <begin position="7"/>
        <end position="28"/>
    </location>
</feature>
<feature type="transmembrane region" description="Helical" evidence="1">
    <location>
        <begin position="237"/>
        <end position="255"/>
    </location>
</feature>
<feature type="transmembrane region" description="Helical" evidence="1">
    <location>
        <begin position="303"/>
        <end position="322"/>
    </location>
</feature>
<feature type="transmembrane region" description="Helical" evidence="1">
    <location>
        <begin position="196"/>
        <end position="216"/>
    </location>
</feature>
<gene>
    <name evidence="2" type="ORF">PQ477_13530</name>
</gene>
<feature type="transmembrane region" description="Helical" evidence="1">
    <location>
        <begin position="381"/>
        <end position="405"/>
    </location>
</feature>
<accession>A0ABY7W4J8</accession>